<proteinExistence type="predicted"/>
<accession>A0AA39ZIV3</accession>
<name>A0AA39ZIV3_9PEZI</name>
<organism evidence="2 3">
    <name type="scientific">Cercophora samala</name>
    <dbReference type="NCBI Taxonomy" id="330535"/>
    <lineage>
        <taxon>Eukaryota</taxon>
        <taxon>Fungi</taxon>
        <taxon>Dikarya</taxon>
        <taxon>Ascomycota</taxon>
        <taxon>Pezizomycotina</taxon>
        <taxon>Sordariomycetes</taxon>
        <taxon>Sordariomycetidae</taxon>
        <taxon>Sordariales</taxon>
        <taxon>Lasiosphaeriaceae</taxon>
        <taxon>Cercophora</taxon>
    </lineage>
</organism>
<feature type="compositionally biased region" description="Basic residues" evidence="1">
    <location>
        <begin position="107"/>
        <end position="116"/>
    </location>
</feature>
<keyword evidence="3" id="KW-1185">Reference proteome</keyword>
<evidence type="ECO:0000256" key="1">
    <source>
        <dbReference type="SAM" id="MobiDB-lite"/>
    </source>
</evidence>
<comment type="caution">
    <text evidence="2">The sequence shown here is derived from an EMBL/GenBank/DDBJ whole genome shotgun (WGS) entry which is preliminary data.</text>
</comment>
<dbReference type="EMBL" id="JAULSY010000017">
    <property type="protein sequence ID" value="KAK0671909.1"/>
    <property type="molecule type" value="Genomic_DNA"/>
</dbReference>
<sequence length="355" mass="39379">MDILSMSYVHAPGGVGGSSQPPPSPPDRGGPKNIPQSRPDLGSEESDEPDTENDSEDDKQGTTIHKSSTREKKARKTKGRFYCDFVDPETGEPCPRQKPFTRNTAVNKHKTRFHGRQHVDRAQWIRQLRERKGGNQSTTIRSPMRPSRPSRTSQLESSEASSIGSTAVATDTTPVRGRGMEGYRTNEGPSSYQEFPSQGIPNAMQQHLSTRTSYPHYIDSQQMATGIHLARQYTQHNLPQQSYHHDTEPSTDYPGAQQREEVQQIANMQQQSQHRVVEWVASQGHIGGQQGEEHSFNDQGVNDGSITTHDPLHSMIDPRLFDPSFLEGNALASDEQHVEPGNQSPKPAQGDADGN</sequence>
<dbReference type="AlphaFoldDB" id="A0AA39ZIV3"/>
<feature type="region of interest" description="Disordered" evidence="1">
    <location>
        <begin position="285"/>
        <end position="355"/>
    </location>
</feature>
<evidence type="ECO:0000313" key="3">
    <source>
        <dbReference type="Proteomes" id="UP001174997"/>
    </source>
</evidence>
<dbReference type="Proteomes" id="UP001174997">
    <property type="component" value="Unassembled WGS sequence"/>
</dbReference>
<feature type="compositionally biased region" description="Basic and acidic residues" evidence="1">
    <location>
        <begin position="117"/>
        <end position="133"/>
    </location>
</feature>
<feature type="compositionally biased region" description="Polar residues" evidence="1">
    <location>
        <begin position="154"/>
        <end position="173"/>
    </location>
</feature>
<feature type="region of interest" description="Disordered" evidence="1">
    <location>
        <begin position="1"/>
        <end position="178"/>
    </location>
</feature>
<gene>
    <name evidence="2" type="ORF">QBC41DRAFT_300103</name>
</gene>
<feature type="compositionally biased region" description="Polar residues" evidence="1">
    <location>
        <begin position="297"/>
        <end position="308"/>
    </location>
</feature>
<feature type="compositionally biased region" description="Low complexity" evidence="1">
    <location>
        <begin position="137"/>
        <end position="153"/>
    </location>
</feature>
<reference evidence="2" key="1">
    <citation type="submission" date="2023-06" db="EMBL/GenBank/DDBJ databases">
        <title>Genome-scale phylogeny and comparative genomics of the fungal order Sordariales.</title>
        <authorList>
            <consortium name="Lawrence Berkeley National Laboratory"/>
            <person name="Hensen N."/>
            <person name="Bonometti L."/>
            <person name="Westerberg I."/>
            <person name="Brannstrom I.O."/>
            <person name="Guillou S."/>
            <person name="Cros-Aarteil S."/>
            <person name="Calhoun S."/>
            <person name="Haridas S."/>
            <person name="Kuo A."/>
            <person name="Mondo S."/>
            <person name="Pangilinan J."/>
            <person name="Riley R."/>
            <person name="Labutti K."/>
            <person name="Andreopoulos B."/>
            <person name="Lipzen A."/>
            <person name="Chen C."/>
            <person name="Yanf M."/>
            <person name="Daum C."/>
            <person name="Ng V."/>
            <person name="Clum A."/>
            <person name="Steindorff A."/>
            <person name="Ohm R."/>
            <person name="Martin F."/>
            <person name="Silar P."/>
            <person name="Natvig D."/>
            <person name="Lalanne C."/>
            <person name="Gautier V."/>
            <person name="Ament-Velasquez S.L."/>
            <person name="Kruys A."/>
            <person name="Hutchinson M.I."/>
            <person name="Powell A.J."/>
            <person name="Barry K."/>
            <person name="Miller A.N."/>
            <person name="Grigoriev I.V."/>
            <person name="Debuchy R."/>
            <person name="Gladieux P."/>
            <person name="Thoren M.H."/>
            <person name="Johannesson H."/>
        </authorList>
    </citation>
    <scope>NUCLEOTIDE SEQUENCE</scope>
    <source>
        <strain evidence="2">CBS 307.81</strain>
    </source>
</reference>
<feature type="compositionally biased region" description="Acidic residues" evidence="1">
    <location>
        <begin position="42"/>
        <end position="57"/>
    </location>
</feature>
<evidence type="ECO:0000313" key="2">
    <source>
        <dbReference type="EMBL" id="KAK0671909.1"/>
    </source>
</evidence>
<protein>
    <submittedName>
        <fullName evidence="2">Uncharacterized protein</fullName>
    </submittedName>
</protein>